<dbReference type="GO" id="GO:0036222">
    <property type="term" value="F:XTP diphosphatase activity"/>
    <property type="evidence" value="ECO:0007669"/>
    <property type="project" value="UniProtKB-UniRule"/>
</dbReference>
<comment type="caution">
    <text evidence="10">Lacks conserved residue(s) required for the propagation of feature annotation.</text>
</comment>
<dbReference type="SUPFAM" id="SSF52972">
    <property type="entry name" value="ITPase-like"/>
    <property type="match status" value="1"/>
</dbReference>
<gene>
    <name evidence="12" type="primary">rdgB</name>
    <name evidence="12" type="ORF">DQQ10_01385</name>
</gene>
<name>A0A364YA80_9BACT</name>
<evidence type="ECO:0000256" key="8">
    <source>
        <dbReference type="ARBA" id="ARBA00051875"/>
    </source>
</evidence>
<dbReference type="Proteomes" id="UP000251889">
    <property type="component" value="Unassembled WGS sequence"/>
</dbReference>
<feature type="binding site" evidence="10">
    <location>
        <begin position="8"/>
        <end position="13"/>
    </location>
    <ligand>
        <name>substrate</name>
    </ligand>
</feature>
<keyword evidence="4 10" id="KW-0547">Nucleotide-binding</keyword>
<comment type="catalytic activity">
    <reaction evidence="10">
        <text>ITP + H2O = IMP + diphosphate + H(+)</text>
        <dbReference type="Rhea" id="RHEA:29399"/>
        <dbReference type="ChEBI" id="CHEBI:15377"/>
        <dbReference type="ChEBI" id="CHEBI:15378"/>
        <dbReference type="ChEBI" id="CHEBI:33019"/>
        <dbReference type="ChEBI" id="CHEBI:58053"/>
        <dbReference type="ChEBI" id="CHEBI:61402"/>
        <dbReference type="EC" id="3.6.1.66"/>
    </reaction>
</comment>
<comment type="catalytic activity">
    <reaction evidence="9 10">
        <text>XTP + H2O = XMP + diphosphate + H(+)</text>
        <dbReference type="Rhea" id="RHEA:28610"/>
        <dbReference type="ChEBI" id="CHEBI:15377"/>
        <dbReference type="ChEBI" id="CHEBI:15378"/>
        <dbReference type="ChEBI" id="CHEBI:33019"/>
        <dbReference type="ChEBI" id="CHEBI:57464"/>
        <dbReference type="ChEBI" id="CHEBI:61314"/>
        <dbReference type="EC" id="3.6.1.66"/>
    </reaction>
</comment>
<feature type="binding site" evidence="10">
    <location>
        <position position="70"/>
    </location>
    <ligand>
        <name>substrate</name>
    </ligand>
</feature>
<dbReference type="GO" id="GO:0000166">
    <property type="term" value="F:nucleotide binding"/>
    <property type="evidence" value="ECO:0007669"/>
    <property type="project" value="UniProtKB-KW"/>
</dbReference>
<evidence type="ECO:0000256" key="1">
    <source>
        <dbReference type="ARBA" id="ARBA00008023"/>
    </source>
</evidence>
<comment type="catalytic activity">
    <reaction evidence="8 10">
        <text>dITP + H2O = dIMP + diphosphate + H(+)</text>
        <dbReference type="Rhea" id="RHEA:28342"/>
        <dbReference type="ChEBI" id="CHEBI:15377"/>
        <dbReference type="ChEBI" id="CHEBI:15378"/>
        <dbReference type="ChEBI" id="CHEBI:33019"/>
        <dbReference type="ChEBI" id="CHEBI:61194"/>
        <dbReference type="ChEBI" id="CHEBI:61382"/>
        <dbReference type="EC" id="3.6.1.66"/>
    </reaction>
</comment>
<dbReference type="NCBIfam" id="TIGR00042">
    <property type="entry name" value="RdgB/HAM1 family non-canonical purine NTP pyrophosphatase"/>
    <property type="match status" value="1"/>
</dbReference>
<keyword evidence="7 10" id="KW-0546">Nucleotide metabolism</keyword>
<dbReference type="GO" id="GO:0009117">
    <property type="term" value="P:nucleotide metabolic process"/>
    <property type="evidence" value="ECO:0007669"/>
    <property type="project" value="UniProtKB-KW"/>
</dbReference>
<evidence type="ECO:0000256" key="4">
    <source>
        <dbReference type="ARBA" id="ARBA00022741"/>
    </source>
</evidence>
<dbReference type="InterPro" id="IPR029001">
    <property type="entry name" value="ITPase-like_fam"/>
</dbReference>
<evidence type="ECO:0000256" key="5">
    <source>
        <dbReference type="ARBA" id="ARBA00022801"/>
    </source>
</evidence>
<evidence type="ECO:0000256" key="11">
    <source>
        <dbReference type="RuleBase" id="RU003781"/>
    </source>
</evidence>
<evidence type="ECO:0000256" key="3">
    <source>
        <dbReference type="ARBA" id="ARBA00022723"/>
    </source>
</evidence>
<dbReference type="GO" id="GO:0009146">
    <property type="term" value="P:purine nucleoside triphosphate catabolic process"/>
    <property type="evidence" value="ECO:0007669"/>
    <property type="project" value="UniProtKB-UniRule"/>
</dbReference>
<reference evidence="12 13" key="1">
    <citation type="submission" date="2018-06" db="EMBL/GenBank/DDBJ databases">
        <title>Chryseolinea flavus sp. nov., a member of the phylum Bacteroidetes isolated from soil.</title>
        <authorList>
            <person name="Li Y."/>
            <person name="Wang J."/>
        </authorList>
    </citation>
    <scope>NUCLEOTIDE SEQUENCE [LARGE SCALE GENOMIC DNA]</scope>
    <source>
        <strain evidence="12 13">SDU1-6</strain>
    </source>
</reference>
<dbReference type="EC" id="3.6.1.66" evidence="10"/>
<feature type="binding site" evidence="10">
    <location>
        <begin position="178"/>
        <end position="179"/>
    </location>
    <ligand>
        <name>substrate</name>
    </ligand>
</feature>
<keyword evidence="13" id="KW-1185">Reference proteome</keyword>
<dbReference type="GO" id="GO:0036220">
    <property type="term" value="F:ITP diphosphatase activity"/>
    <property type="evidence" value="ECO:0007669"/>
    <property type="project" value="UniProtKB-UniRule"/>
</dbReference>
<organism evidence="12 13">
    <name type="scientific">Pseudochryseolinea flava</name>
    <dbReference type="NCBI Taxonomy" id="2059302"/>
    <lineage>
        <taxon>Bacteria</taxon>
        <taxon>Pseudomonadati</taxon>
        <taxon>Bacteroidota</taxon>
        <taxon>Cytophagia</taxon>
        <taxon>Cytophagales</taxon>
        <taxon>Fulvivirgaceae</taxon>
        <taxon>Pseudochryseolinea</taxon>
    </lineage>
</organism>
<feature type="binding site" evidence="10">
    <location>
        <position position="173"/>
    </location>
    <ligand>
        <name>substrate</name>
    </ligand>
</feature>
<dbReference type="OrthoDB" id="9807456at2"/>
<comment type="similarity">
    <text evidence="1 10 11">Belongs to the HAM1 NTPase family.</text>
</comment>
<comment type="function">
    <text evidence="10">Pyrophosphatase that catalyzes the hydrolysis of nucleoside triphosphates to their monophosphate derivatives, with a high preference for the non-canonical purine nucleotides XTP (xanthosine triphosphate), dITP (deoxyinosine triphosphate) and ITP. Seems to function as a house-cleaning enzyme that removes non-canonical purine nucleotides from the nucleotide pool, thus preventing their incorporation into DNA/RNA and avoiding chromosomal lesions.</text>
</comment>
<dbReference type="GO" id="GO:0005829">
    <property type="term" value="C:cytosol"/>
    <property type="evidence" value="ECO:0007669"/>
    <property type="project" value="TreeGrafter"/>
</dbReference>
<dbReference type="GO" id="GO:0035870">
    <property type="term" value="F:dITP diphosphatase activity"/>
    <property type="evidence" value="ECO:0007669"/>
    <property type="project" value="UniProtKB-UniRule"/>
</dbReference>
<evidence type="ECO:0000256" key="2">
    <source>
        <dbReference type="ARBA" id="ARBA00011738"/>
    </source>
</evidence>
<keyword evidence="6 10" id="KW-0460">Magnesium</keyword>
<dbReference type="AlphaFoldDB" id="A0A364YA80"/>
<dbReference type="PANTHER" id="PTHR11067">
    <property type="entry name" value="INOSINE TRIPHOSPHATE PYROPHOSPHATASE/HAM1 PROTEIN"/>
    <property type="match status" value="1"/>
</dbReference>
<evidence type="ECO:0000313" key="13">
    <source>
        <dbReference type="Proteomes" id="UP000251889"/>
    </source>
</evidence>
<proteinExistence type="inferred from homology"/>
<feature type="binding site" evidence="10">
    <location>
        <begin position="150"/>
        <end position="153"/>
    </location>
    <ligand>
        <name>substrate</name>
    </ligand>
</feature>
<evidence type="ECO:0000256" key="6">
    <source>
        <dbReference type="ARBA" id="ARBA00022842"/>
    </source>
</evidence>
<comment type="caution">
    <text evidence="12">The sequence shown here is derived from an EMBL/GenBank/DDBJ whole genome shotgun (WGS) entry which is preliminary data.</text>
</comment>
<dbReference type="FunFam" id="3.90.950.10:FF:000001">
    <property type="entry name" value="dITP/XTP pyrophosphatase"/>
    <property type="match status" value="1"/>
</dbReference>
<evidence type="ECO:0000256" key="10">
    <source>
        <dbReference type="HAMAP-Rule" id="MF_01405"/>
    </source>
</evidence>
<dbReference type="InterPro" id="IPR002637">
    <property type="entry name" value="RdgB/HAM1"/>
</dbReference>
<evidence type="ECO:0000256" key="7">
    <source>
        <dbReference type="ARBA" id="ARBA00023080"/>
    </source>
</evidence>
<feature type="active site" description="Proton acceptor" evidence="10">
    <location>
        <position position="69"/>
    </location>
</feature>
<feature type="binding site" evidence="10">
    <location>
        <position position="69"/>
    </location>
    <ligand>
        <name>Mg(2+)</name>
        <dbReference type="ChEBI" id="CHEBI:18420"/>
    </ligand>
</feature>
<evidence type="ECO:0000256" key="9">
    <source>
        <dbReference type="ARBA" id="ARBA00052017"/>
    </source>
</evidence>
<dbReference type="CDD" id="cd00515">
    <property type="entry name" value="HAM1"/>
    <property type="match status" value="1"/>
</dbReference>
<keyword evidence="3 10" id="KW-0479">Metal-binding</keyword>
<accession>A0A364YA80</accession>
<sequence>MIEICFATNNKHKIEEVQAALGNQFRLISLDEINCKEELPETQDTLEGNALQKANYVFQNYATPCFADDTGLEVSALNNAPGVYSARYAGPQRNSDDNIELLLSNLLAHKNRSAQFRTVIALVGLTPDPSLFEGVVKGIITPERHGSHGFGYDPVFMPEGRQHTFAQMDLVQKNTLSHRGLAVKKLASFLKNYKP</sequence>
<dbReference type="EMBL" id="QMFY01000001">
    <property type="protein sequence ID" value="RAW02788.1"/>
    <property type="molecule type" value="Genomic_DNA"/>
</dbReference>
<dbReference type="Pfam" id="PF01725">
    <property type="entry name" value="Ham1p_like"/>
    <property type="match status" value="1"/>
</dbReference>
<evidence type="ECO:0000313" key="12">
    <source>
        <dbReference type="EMBL" id="RAW02788.1"/>
    </source>
</evidence>
<dbReference type="RefSeq" id="WP_112745003.1">
    <property type="nucleotide sequence ID" value="NZ_QMFY01000001.1"/>
</dbReference>
<dbReference type="InterPro" id="IPR020922">
    <property type="entry name" value="dITP/XTP_pyrophosphatase"/>
</dbReference>
<comment type="cofactor">
    <cofactor evidence="10">
        <name>Mg(2+)</name>
        <dbReference type="ChEBI" id="CHEBI:18420"/>
    </cofactor>
    <text evidence="10">Binds 1 Mg(2+) ion per subunit.</text>
</comment>
<dbReference type="HAMAP" id="MF_01405">
    <property type="entry name" value="Non_canon_purine_NTPase"/>
    <property type="match status" value="1"/>
</dbReference>
<dbReference type="Gene3D" id="3.90.950.10">
    <property type="match status" value="1"/>
</dbReference>
<keyword evidence="5 10" id="KW-0378">Hydrolase</keyword>
<comment type="subunit">
    <text evidence="2 10">Homodimer.</text>
</comment>
<dbReference type="PANTHER" id="PTHR11067:SF9">
    <property type="entry name" value="INOSINE TRIPHOSPHATE PYROPHOSPHATASE"/>
    <property type="match status" value="1"/>
</dbReference>
<dbReference type="GO" id="GO:0046872">
    <property type="term" value="F:metal ion binding"/>
    <property type="evidence" value="ECO:0007669"/>
    <property type="project" value="UniProtKB-KW"/>
</dbReference>
<dbReference type="GO" id="GO:0017111">
    <property type="term" value="F:ribonucleoside triphosphate phosphatase activity"/>
    <property type="evidence" value="ECO:0007669"/>
    <property type="project" value="InterPro"/>
</dbReference>
<protein>
    <recommendedName>
        <fullName evidence="10">dITP/XTP pyrophosphatase</fullName>
        <ecNumber evidence="10">3.6.1.66</ecNumber>
    </recommendedName>
    <alternativeName>
        <fullName evidence="10">Non-canonical purine NTP pyrophosphatase</fullName>
    </alternativeName>
    <alternativeName>
        <fullName evidence="10">Non-standard purine NTP pyrophosphatase</fullName>
    </alternativeName>
    <alternativeName>
        <fullName evidence="10">Nucleoside-triphosphate diphosphatase</fullName>
    </alternativeName>
    <alternativeName>
        <fullName evidence="10">Nucleoside-triphosphate pyrophosphatase</fullName>
        <shortName evidence="10">NTPase</shortName>
    </alternativeName>
</protein>